<feature type="transmembrane region" description="Helical" evidence="2">
    <location>
        <begin position="12"/>
        <end position="29"/>
    </location>
</feature>
<feature type="non-terminal residue" evidence="3">
    <location>
        <position position="1"/>
    </location>
</feature>
<feature type="compositionally biased region" description="Basic and acidic residues" evidence="1">
    <location>
        <begin position="112"/>
        <end position="123"/>
    </location>
</feature>
<feature type="region of interest" description="Disordered" evidence="1">
    <location>
        <begin position="81"/>
        <end position="123"/>
    </location>
</feature>
<feature type="compositionally biased region" description="Low complexity" evidence="1">
    <location>
        <begin position="87"/>
        <end position="105"/>
    </location>
</feature>
<proteinExistence type="predicted"/>
<evidence type="ECO:0000256" key="1">
    <source>
        <dbReference type="SAM" id="MobiDB-lite"/>
    </source>
</evidence>
<reference evidence="3" key="1">
    <citation type="journal article" date="2014" name="Front. Microbiol.">
        <title>High frequency of phylogenetically diverse reductive dehalogenase-homologous genes in deep subseafloor sedimentary metagenomes.</title>
        <authorList>
            <person name="Kawai M."/>
            <person name="Futagami T."/>
            <person name="Toyoda A."/>
            <person name="Takaki Y."/>
            <person name="Nishi S."/>
            <person name="Hori S."/>
            <person name="Arai W."/>
            <person name="Tsubouchi T."/>
            <person name="Morono Y."/>
            <person name="Uchiyama I."/>
            <person name="Ito T."/>
            <person name="Fujiyama A."/>
            <person name="Inagaki F."/>
            <person name="Takami H."/>
        </authorList>
    </citation>
    <scope>NUCLEOTIDE SEQUENCE</scope>
    <source>
        <strain evidence="3">Expedition CK06-06</strain>
    </source>
</reference>
<name>X1EYE7_9ZZZZ</name>
<sequence length="123" mass="13067">DQAVAGRPRELWPWLLALAAVLFVFDVAARRLRMGWMDLERARVYLVERWLGRARLATAPAASKLLAAKGRISIEAGGFGRGGRSGAAGPAAATASATTQPRSSSVLGSRLLDAKKRAGTRDP</sequence>
<keyword evidence="2" id="KW-0812">Transmembrane</keyword>
<evidence type="ECO:0000313" key="3">
    <source>
        <dbReference type="EMBL" id="GAH37582.1"/>
    </source>
</evidence>
<evidence type="ECO:0000256" key="2">
    <source>
        <dbReference type="SAM" id="Phobius"/>
    </source>
</evidence>
<dbReference type="AlphaFoldDB" id="X1EYE7"/>
<keyword evidence="2" id="KW-1133">Transmembrane helix</keyword>
<gene>
    <name evidence="3" type="ORF">S03H2_25957</name>
</gene>
<comment type="caution">
    <text evidence="3">The sequence shown here is derived from an EMBL/GenBank/DDBJ whole genome shotgun (WGS) entry which is preliminary data.</text>
</comment>
<keyword evidence="2" id="KW-0472">Membrane</keyword>
<organism evidence="3">
    <name type="scientific">marine sediment metagenome</name>
    <dbReference type="NCBI Taxonomy" id="412755"/>
    <lineage>
        <taxon>unclassified sequences</taxon>
        <taxon>metagenomes</taxon>
        <taxon>ecological metagenomes</taxon>
    </lineage>
</organism>
<protein>
    <submittedName>
        <fullName evidence="3">Uncharacterized protein</fullName>
    </submittedName>
</protein>
<dbReference type="EMBL" id="BARU01014859">
    <property type="protein sequence ID" value="GAH37582.1"/>
    <property type="molecule type" value="Genomic_DNA"/>
</dbReference>
<accession>X1EYE7</accession>